<feature type="compositionally biased region" description="Basic and acidic residues" evidence="3">
    <location>
        <begin position="42"/>
        <end position="57"/>
    </location>
</feature>
<accession>A0ABP3P9D9</accession>
<dbReference type="EMBL" id="BAAADD010000002">
    <property type="protein sequence ID" value="GAA0561382.1"/>
    <property type="molecule type" value="Genomic_DNA"/>
</dbReference>
<dbReference type="InterPro" id="IPR051407">
    <property type="entry name" value="Bact_OM_lipoprot/Surf_antigen"/>
</dbReference>
<evidence type="ECO:0000259" key="5">
    <source>
        <dbReference type="Pfam" id="PF16998"/>
    </source>
</evidence>
<evidence type="ECO:0000256" key="4">
    <source>
        <dbReference type="SAM" id="SignalP"/>
    </source>
</evidence>
<dbReference type="Pfam" id="PF16998">
    <property type="entry name" value="17kDa_Anti_2"/>
    <property type="match status" value="1"/>
</dbReference>
<evidence type="ECO:0000313" key="7">
    <source>
        <dbReference type="Proteomes" id="UP001499951"/>
    </source>
</evidence>
<feature type="chain" id="PRO_5046026446" description="Surface antigen domain-containing protein" evidence="4">
    <location>
        <begin position="20"/>
        <end position="203"/>
    </location>
</feature>
<evidence type="ECO:0000256" key="2">
    <source>
        <dbReference type="ARBA" id="ARBA00023136"/>
    </source>
</evidence>
<keyword evidence="4" id="KW-0732">Signal</keyword>
<reference evidence="7" key="1">
    <citation type="journal article" date="2019" name="Int. J. Syst. Evol. Microbiol.">
        <title>The Global Catalogue of Microorganisms (GCM) 10K type strain sequencing project: providing services to taxonomists for standard genome sequencing and annotation.</title>
        <authorList>
            <consortium name="The Broad Institute Genomics Platform"/>
            <consortium name="The Broad Institute Genome Sequencing Center for Infectious Disease"/>
            <person name="Wu L."/>
            <person name="Ma J."/>
        </authorList>
    </citation>
    <scope>NUCLEOTIDE SEQUENCE [LARGE SCALE GENOMIC DNA]</scope>
    <source>
        <strain evidence="7">JCM 15089</strain>
    </source>
</reference>
<evidence type="ECO:0000313" key="6">
    <source>
        <dbReference type="EMBL" id="GAA0561382.1"/>
    </source>
</evidence>
<protein>
    <recommendedName>
        <fullName evidence="5">Surface antigen domain-containing protein</fullName>
    </recommendedName>
</protein>
<evidence type="ECO:0000256" key="3">
    <source>
        <dbReference type="SAM" id="MobiDB-lite"/>
    </source>
</evidence>
<sequence length="203" mass="21834">MGLLLATVAIVVCAGTATAQDGRGDRNQPSYGNGYNYGYDDGYARRDRNDRYRPDPYRRDVGYKQGAYYYGRDCSNNAAAGALLGAVVGGLIGNSAGRGNGGAVVGGVILGGLVGNTIASNMNCDDRRVAMASYGQGFNGRVGQRHRWRAPDGQSYGSFTPTREYSRNGNVCRDFREAGYSNGQSYNRTGTACRHNDGNWYTD</sequence>
<proteinExistence type="predicted"/>
<organism evidence="6 7">
    <name type="scientific">Rhizomicrobium electricum</name>
    <dbReference type="NCBI Taxonomy" id="480070"/>
    <lineage>
        <taxon>Bacteria</taxon>
        <taxon>Pseudomonadati</taxon>
        <taxon>Pseudomonadota</taxon>
        <taxon>Alphaproteobacteria</taxon>
        <taxon>Micropepsales</taxon>
        <taxon>Micropepsaceae</taxon>
        <taxon>Rhizomicrobium</taxon>
    </lineage>
</organism>
<dbReference type="PANTHER" id="PTHR35603:SF2">
    <property type="entry name" value="OUTER MEMBRANE LIPOPROTEIN"/>
    <property type="match status" value="1"/>
</dbReference>
<comment type="subcellular location">
    <subcellularLocation>
        <location evidence="1">Membrane</location>
    </subcellularLocation>
</comment>
<keyword evidence="7" id="KW-1185">Reference proteome</keyword>
<feature type="domain" description="Surface antigen" evidence="5">
    <location>
        <begin position="144"/>
        <end position="201"/>
    </location>
</feature>
<feature type="region of interest" description="Disordered" evidence="3">
    <location>
        <begin position="21"/>
        <end position="57"/>
    </location>
</feature>
<feature type="compositionally biased region" description="Low complexity" evidence="3">
    <location>
        <begin position="31"/>
        <end position="41"/>
    </location>
</feature>
<keyword evidence="2" id="KW-0472">Membrane</keyword>
<dbReference type="PANTHER" id="PTHR35603">
    <property type="match status" value="1"/>
</dbReference>
<dbReference type="Proteomes" id="UP001499951">
    <property type="component" value="Unassembled WGS sequence"/>
</dbReference>
<comment type="caution">
    <text evidence="6">The sequence shown here is derived from an EMBL/GenBank/DDBJ whole genome shotgun (WGS) entry which is preliminary data.</text>
</comment>
<feature type="signal peptide" evidence="4">
    <location>
        <begin position="1"/>
        <end position="19"/>
    </location>
</feature>
<evidence type="ECO:0000256" key="1">
    <source>
        <dbReference type="ARBA" id="ARBA00004370"/>
    </source>
</evidence>
<name>A0ABP3P9D9_9PROT</name>
<gene>
    <name evidence="6" type="ORF">GCM10008942_07260</name>
</gene>
<dbReference type="InterPro" id="IPR032635">
    <property type="entry name" value="Anti_2"/>
</dbReference>